<evidence type="ECO:0000313" key="4">
    <source>
        <dbReference type="EMBL" id="CAK8053607.1"/>
    </source>
</evidence>
<reference evidence="4 5" key="1">
    <citation type="submission" date="2024-01" db="EMBL/GenBank/DDBJ databases">
        <authorList>
            <person name="Botero Cardona J."/>
        </authorList>
    </citation>
    <scope>NUCLEOTIDE SEQUENCE [LARGE SCALE GENOMIC DNA]</scope>
    <source>
        <strain evidence="4 5">LMG 33000</strain>
    </source>
</reference>
<proteinExistence type="inferred from homology"/>
<dbReference type="Gene3D" id="1.10.530.10">
    <property type="match status" value="1"/>
</dbReference>
<protein>
    <submittedName>
        <fullName evidence="4">Flagellum-specific peptidoglycan hydrolase FlgJ (FlgJ)</fullName>
        <ecNumber evidence="4">3.2.1.17</ecNumber>
        <ecNumber evidence="4">3.2.1.96</ecNumber>
    </submittedName>
</protein>
<dbReference type="InterPro" id="IPR051056">
    <property type="entry name" value="Glycosyl_Hydrolase_73"/>
</dbReference>
<dbReference type="PANTHER" id="PTHR33308">
    <property type="entry name" value="PEPTIDOGLYCAN HYDROLASE FLGJ"/>
    <property type="match status" value="1"/>
</dbReference>
<dbReference type="Pfam" id="PF01832">
    <property type="entry name" value="Glucosaminidase"/>
    <property type="match status" value="1"/>
</dbReference>
<evidence type="ECO:0000256" key="2">
    <source>
        <dbReference type="ARBA" id="ARBA00022801"/>
    </source>
</evidence>
<accession>A0ABM9N386</accession>
<dbReference type="GO" id="GO:0003796">
    <property type="term" value="F:lysozyme activity"/>
    <property type="evidence" value="ECO:0007669"/>
    <property type="project" value="UniProtKB-EC"/>
</dbReference>
<dbReference type="Proteomes" id="UP001314241">
    <property type="component" value="Unassembled WGS sequence"/>
</dbReference>
<dbReference type="SMART" id="SM00047">
    <property type="entry name" value="LYZ2"/>
    <property type="match status" value="1"/>
</dbReference>
<name>A0ABM9N386_9LACO</name>
<dbReference type="EMBL" id="CAWVOH010000001">
    <property type="protein sequence ID" value="CAK8053607.1"/>
    <property type="molecule type" value="Genomic_DNA"/>
</dbReference>
<dbReference type="Gene3D" id="4.10.80.30">
    <property type="entry name" value="DNA polymerase, domain 6"/>
    <property type="match status" value="1"/>
</dbReference>
<keyword evidence="5" id="KW-1185">Reference proteome</keyword>
<dbReference type="GO" id="GO:0033925">
    <property type="term" value="F:mannosyl-glycoprotein endo-beta-N-acetylglucosaminidase activity"/>
    <property type="evidence" value="ECO:0007669"/>
    <property type="project" value="UniProtKB-EC"/>
</dbReference>
<dbReference type="RefSeq" id="WP_349641167.1">
    <property type="nucleotide sequence ID" value="NZ_CAWVOH010000001.1"/>
</dbReference>
<evidence type="ECO:0000313" key="5">
    <source>
        <dbReference type="Proteomes" id="UP001314241"/>
    </source>
</evidence>
<gene>
    <name evidence="4" type="ORF">R54876_GBNLAHCA_00164</name>
</gene>
<keyword evidence="4" id="KW-0326">Glycosidase</keyword>
<evidence type="ECO:0000259" key="3">
    <source>
        <dbReference type="SMART" id="SM00047"/>
    </source>
</evidence>
<comment type="similarity">
    <text evidence="1">Belongs to the glycosyl hydrolase 73 family.</text>
</comment>
<dbReference type="PANTHER" id="PTHR33308:SF9">
    <property type="entry name" value="PEPTIDOGLYCAN HYDROLASE FLGJ"/>
    <property type="match status" value="1"/>
</dbReference>
<evidence type="ECO:0000256" key="1">
    <source>
        <dbReference type="ARBA" id="ARBA00010266"/>
    </source>
</evidence>
<dbReference type="InterPro" id="IPR002901">
    <property type="entry name" value="MGlyc_endo_b_GlcNAc-like_dom"/>
</dbReference>
<sequence length="202" mass="22986">MATKKRRPGRRRSKQKINYLAVFCLAFLCLLAFIVPSQFQEKNDVDKEKRAFITQLAPYARQAQRQYRVLASISLAQAILESDWNRSELSKNYHNLYGIKASGNQAGVQLATDEYVDGQWIKVSGRFAVYDSWQDSIDAHARLLAQGTSWNPSQYQHVLAANNYQEAATALVKDGYATDPDYASKIISLIKTWQLAQYDLVQ</sequence>
<dbReference type="PRINTS" id="PR01002">
    <property type="entry name" value="FLGFLGJ"/>
</dbReference>
<organism evidence="4 5">
    <name type="scientific">Eupransor demetentiae</name>
    <dbReference type="NCBI Taxonomy" id="3109584"/>
    <lineage>
        <taxon>Bacteria</taxon>
        <taxon>Bacillati</taxon>
        <taxon>Bacillota</taxon>
        <taxon>Bacilli</taxon>
        <taxon>Lactobacillales</taxon>
        <taxon>Lactobacillaceae</taxon>
        <taxon>Eupransor</taxon>
    </lineage>
</organism>
<dbReference type="EC" id="3.2.1.17" evidence="4"/>
<feature type="domain" description="Mannosyl-glycoprotein endo-beta-N-acetylglucosamidase-like" evidence="3">
    <location>
        <begin position="42"/>
        <end position="199"/>
    </location>
</feature>
<comment type="caution">
    <text evidence="4">The sequence shown here is derived from an EMBL/GenBank/DDBJ whole genome shotgun (WGS) entry which is preliminary data.</text>
</comment>
<keyword evidence="2 4" id="KW-0378">Hydrolase</keyword>
<dbReference type="EC" id="3.2.1.96" evidence="4"/>